<gene>
    <name evidence="3" type="ORF">D4741_12265</name>
</gene>
<dbReference type="CDD" id="cd05288">
    <property type="entry name" value="PGDH"/>
    <property type="match status" value="1"/>
</dbReference>
<feature type="domain" description="Enoyl reductase (ER)" evidence="2">
    <location>
        <begin position="15"/>
        <end position="330"/>
    </location>
</feature>
<keyword evidence="1" id="KW-0560">Oxidoreductase</keyword>
<dbReference type="SMART" id="SM00829">
    <property type="entry name" value="PKS_ER"/>
    <property type="match status" value="1"/>
</dbReference>
<dbReference type="SUPFAM" id="SSF51735">
    <property type="entry name" value="NAD(P)-binding Rossmann-fold domains"/>
    <property type="match status" value="1"/>
</dbReference>
<name>A0A3A3EPU3_9GAMM</name>
<dbReference type="InterPro" id="IPR036291">
    <property type="entry name" value="NAD(P)-bd_dom_sf"/>
</dbReference>
<dbReference type="Gene3D" id="3.40.50.720">
    <property type="entry name" value="NAD(P)-binding Rossmann-like Domain"/>
    <property type="match status" value="1"/>
</dbReference>
<evidence type="ECO:0000256" key="1">
    <source>
        <dbReference type="ARBA" id="ARBA00023002"/>
    </source>
</evidence>
<dbReference type="RefSeq" id="WP_119853176.1">
    <property type="nucleotide sequence ID" value="NZ_QYSE01000002.1"/>
</dbReference>
<sequence length="332" mass="36104">MATSQQIHLVSRPTGIPTQANFAQVDVTLPDLNDGEVLIKNTWMSVDPYMRPRMIDRKSYIAPFNLNEVMEAGAIGEVIESRNDDFPVGSKVSHISGWRTMHISNGSDLTLLPNVPLPDQLFLSTMGMTGLTAWAGLTKVINLKETDTVFVSAASGAVGSIVCQIAKLKGCKVIASVGSDEKAQMVKALGVDAVINYKTVANLTEALEQAAPQGIDVYFENVGGDHLEAALNVMNDYGRIPVCGMISGYNNDTAQPGPSNLFYINSKKLTMQGFIVIDYFDQFPEFIEQMGAWISEGKIKSEETVYHGIENAVDAFLGLFEGKNKGKMLVKL</sequence>
<evidence type="ECO:0000313" key="3">
    <source>
        <dbReference type="EMBL" id="RJF35736.1"/>
    </source>
</evidence>
<dbReference type="InterPro" id="IPR011032">
    <property type="entry name" value="GroES-like_sf"/>
</dbReference>
<dbReference type="AlphaFoldDB" id="A0A3A3EPU3"/>
<organism evidence="3 4">
    <name type="scientific">Pseudoalteromonas gelatinilytica</name>
    <dbReference type="NCBI Taxonomy" id="1703256"/>
    <lineage>
        <taxon>Bacteria</taxon>
        <taxon>Pseudomonadati</taxon>
        <taxon>Pseudomonadota</taxon>
        <taxon>Gammaproteobacteria</taxon>
        <taxon>Alteromonadales</taxon>
        <taxon>Pseudoalteromonadaceae</taxon>
        <taxon>Pseudoalteromonas</taxon>
    </lineage>
</organism>
<protein>
    <submittedName>
        <fullName evidence="3">NADP-dependent oxidoreductase</fullName>
    </submittedName>
</protein>
<dbReference type="Pfam" id="PF00107">
    <property type="entry name" value="ADH_zinc_N"/>
    <property type="match status" value="1"/>
</dbReference>
<comment type="caution">
    <text evidence="3">The sequence shown here is derived from an EMBL/GenBank/DDBJ whole genome shotgun (WGS) entry which is preliminary data.</text>
</comment>
<dbReference type="Proteomes" id="UP000265938">
    <property type="component" value="Unassembled WGS sequence"/>
</dbReference>
<dbReference type="EMBL" id="QYSE01000002">
    <property type="protein sequence ID" value="RJF35736.1"/>
    <property type="molecule type" value="Genomic_DNA"/>
</dbReference>
<dbReference type="InterPro" id="IPR013149">
    <property type="entry name" value="ADH-like_C"/>
</dbReference>
<dbReference type="InterPro" id="IPR041694">
    <property type="entry name" value="ADH_N_2"/>
</dbReference>
<dbReference type="PANTHER" id="PTHR43205">
    <property type="entry name" value="PROSTAGLANDIN REDUCTASE"/>
    <property type="match status" value="1"/>
</dbReference>
<dbReference type="InterPro" id="IPR045010">
    <property type="entry name" value="MDR_fam"/>
</dbReference>
<dbReference type="GO" id="GO:0016628">
    <property type="term" value="F:oxidoreductase activity, acting on the CH-CH group of donors, NAD or NADP as acceptor"/>
    <property type="evidence" value="ECO:0007669"/>
    <property type="project" value="InterPro"/>
</dbReference>
<accession>A0A3A3EPU3</accession>
<proteinExistence type="predicted"/>
<dbReference type="SUPFAM" id="SSF50129">
    <property type="entry name" value="GroES-like"/>
    <property type="match status" value="2"/>
</dbReference>
<evidence type="ECO:0000259" key="2">
    <source>
        <dbReference type="SMART" id="SM00829"/>
    </source>
</evidence>
<evidence type="ECO:0000313" key="4">
    <source>
        <dbReference type="Proteomes" id="UP000265938"/>
    </source>
</evidence>
<reference evidence="3 4" key="1">
    <citation type="submission" date="2018-09" db="EMBL/GenBank/DDBJ databases">
        <title>Identification of marine bacteria producing industrial enzymes.</title>
        <authorList>
            <person name="Cheng T.H."/>
            <person name="Saidin J."/>
            <person name="Muhd D.D."/>
            <person name="Isa M.N.M."/>
            <person name="Bakar M.F.A."/>
            <person name="Ismail N."/>
        </authorList>
    </citation>
    <scope>NUCLEOTIDE SEQUENCE [LARGE SCALE GENOMIC DNA]</scope>
    <source>
        <strain evidence="3 4">MNAD 1.6</strain>
    </source>
</reference>
<dbReference type="Pfam" id="PF16884">
    <property type="entry name" value="ADH_N_2"/>
    <property type="match status" value="1"/>
</dbReference>
<dbReference type="PANTHER" id="PTHR43205:SF7">
    <property type="entry name" value="PROSTAGLANDIN REDUCTASE 1"/>
    <property type="match status" value="1"/>
</dbReference>
<dbReference type="InterPro" id="IPR020843">
    <property type="entry name" value="ER"/>
</dbReference>
<dbReference type="Gene3D" id="3.90.180.10">
    <property type="entry name" value="Medium-chain alcohol dehydrogenases, catalytic domain"/>
    <property type="match status" value="1"/>
</dbReference>
<dbReference type="FunFam" id="3.40.50.720:FF:000121">
    <property type="entry name" value="Prostaglandin reductase 2"/>
    <property type="match status" value="1"/>
</dbReference>